<dbReference type="AlphaFoldDB" id="V4AUH1"/>
<name>V4AUH1_LOTGI</name>
<dbReference type="PANTHER" id="PTHR24020">
    <property type="entry name" value="COLLAGEN ALPHA"/>
    <property type="match status" value="1"/>
</dbReference>
<keyword evidence="3" id="KW-1185">Reference proteome</keyword>
<dbReference type="Pfam" id="PF00092">
    <property type="entry name" value="VWA"/>
    <property type="match status" value="2"/>
</dbReference>
<dbReference type="CDD" id="cd01450">
    <property type="entry name" value="vWFA_subfamily_ECM"/>
    <property type="match status" value="1"/>
</dbReference>
<dbReference type="HOGENOM" id="CLU_045600_0_0_1"/>
<dbReference type="OrthoDB" id="10256829at2759"/>
<dbReference type="CTD" id="20248641"/>
<dbReference type="OMA" id="RIPQYYG"/>
<dbReference type="InterPro" id="IPR002035">
    <property type="entry name" value="VWF_A"/>
</dbReference>
<dbReference type="PANTHER" id="PTHR24020:SF20">
    <property type="entry name" value="PH DOMAIN-CONTAINING PROTEIN"/>
    <property type="match status" value="1"/>
</dbReference>
<dbReference type="PRINTS" id="PR00453">
    <property type="entry name" value="VWFADOMAIN"/>
</dbReference>
<dbReference type="EMBL" id="KB201305">
    <property type="protein sequence ID" value="ESO97406.1"/>
    <property type="molecule type" value="Genomic_DNA"/>
</dbReference>
<gene>
    <name evidence="2" type="ORF">LOTGIDRAFT_231577</name>
</gene>
<dbReference type="InterPro" id="IPR036465">
    <property type="entry name" value="vWFA_dom_sf"/>
</dbReference>
<evidence type="ECO:0000313" key="3">
    <source>
        <dbReference type="Proteomes" id="UP000030746"/>
    </source>
</evidence>
<organism evidence="2 3">
    <name type="scientific">Lottia gigantea</name>
    <name type="common">Giant owl limpet</name>
    <dbReference type="NCBI Taxonomy" id="225164"/>
    <lineage>
        <taxon>Eukaryota</taxon>
        <taxon>Metazoa</taxon>
        <taxon>Spiralia</taxon>
        <taxon>Lophotrochozoa</taxon>
        <taxon>Mollusca</taxon>
        <taxon>Gastropoda</taxon>
        <taxon>Patellogastropoda</taxon>
        <taxon>Lottioidea</taxon>
        <taxon>Lottiidae</taxon>
        <taxon>Lottia</taxon>
    </lineage>
</organism>
<sequence>MRIGFIQCKLDIIDSNLNAECREKTMDIVFAIDSSNDISRNDYWRQIRFVREVARRMDISKNKTRVGLIVYADQVLHQFDLNDYTKMKPLLNRIITARRTAGGTRIDNAIRYVRTKSFRRSVSRNNTAQVGVIIAGTKSRNLHRTKKEANEARKAGLTLISIGVGSGIEQQEMEVIAKDNNNSNRGFIIDTFDELDALINDTVVEACRSKIAERPVSDQPCGFRQQADLMFILDSVNAGRTNTKKSLEFVKSVSKAVDIDKDNIQVGLMSAECEPGNEGFSLGAHRNQHELMNALTEKRGTDITKLLKTMRRNSFRSSQGARKDAKKVAVVVVDGNLEQPLKALREARFARIRGVEVYVVAVGNDKVQKEMEMMCDAPTQQHFLRVENYDQLKTLKTELIDMLCDEL</sequence>
<evidence type="ECO:0000259" key="1">
    <source>
        <dbReference type="PROSITE" id="PS50234"/>
    </source>
</evidence>
<dbReference type="KEGG" id="lgi:LOTGIDRAFT_231577"/>
<dbReference type="RefSeq" id="XP_009051998.1">
    <property type="nucleotide sequence ID" value="XM_009053750.1"/>
</dbReference>
<feature type="domain" description="VWFA" evidence="1">
    <location>
        <begin position="228"/>
        <end position="403"/>
    </location>
</feature>
<dbReference type="GeneID" id="20248641"/>
<accession>V4AUH1</accession>
<dbReference type="PROSITE" id="PS50234">
    <property type="entry name" value="VWFA"/>
    <property type="match status" value="2"/>
</dbReference>
<protein>
    <recommendedName>
        <fullName evidence="1">VWFA domain-containing protein</fullName>
    </recommendedName>
</protein>
<dbReference type="Gene3D" id="3.40.50.410">
    <property type="entry name" value="von Willebrand factor, type A domain"/>
    <property type="match status" value="2"/>
</dbReference>
<dbReference type="SUPFAM" id="SSF53300">
    <property type="entry name" value="vWA-like"/>
    <property type="match status" value="2"/>
</dbReference>
<reference evidence="2 3" key="1">
    <citation type="journal article" date="2013" name="Nature">
        <title>Insights into bilaterian evolution from three spiralian genomes.</title>
        <authorList>
            <person name="Simakov O."/>
            <person name="Marletaz F."/>
            <person name="Cho S.J."/>
            <person name="Edsinger-Gonzales E."/>
            <person name="Havlak P."/>
            <person name="Hellsten U."/>
            <person name="Kuo D.H."/>
            <person name="Larsson T."/>
            <person name="Lv J."/>
            <person name="Arendt D."/>
            <person name="Savage R."/>
            <person name="Osoegawa K."/>
            <person name="de Jong P."/>
            <person name="Grimwood J."/>
            <person name="Chapman J.A."/>
            <person name="Shapiro H."/>
            <person name="Aerts A."/>
            <person name="Otillar R.P."/>
            <person name="Terry A.Y."/>
            <person name="Boore J.L."/>
            <person name="Grigoriev I.V."/>
            <person name="Lindberg D.R."/>
            <person name="Seaver E.C."/>
            <person name="Weisblat D.A."/>
            <person name="Putnam N.H."/>
            <person name="Rokhsar D.S."/>
        </authorList>
    </citation>
    <scope>NUCLEOTIDE SEQUENCE [LARGE SCALE GENOMIC DNA]</scope>
</reference>
<dbReference type="SMART" id="SM00327">
    <property type="entry name" value="VWA"/>
    <property type="match status" value="2"/>
</dbReference>
<proteinExistence type="predicted"/>
<feature type="domain" description="VWFA" evidence="1">
    <location>
        <begin position="27"/>
        <end position="203"/>
    </location>
</feature>
<evidence type="ECO:0000313" key="2">
    <source>
        <dbReference type="EMBL" id="ESO97406.1"/>
    </source>
</evidence>
<dbReference type="Proteomes" id="UP000030746">
    <property type="component" value="Unassembled WGS sequence"/>
</dbReference>
<dbReference type="InterPro" id="IPR050525">
    <property type="entry name" value="ECM_Assembly_Org"/>
</dbReference>